<dbReference type="Proteomes" id="UP000005615">
    <property type="component" value="Unassembled WGS sequence"/>
</dbReference>
<evidence type="ECO:0000256" key="3">
    <source>
        <dbReference type="ARBA" id="ARBA00022692"/>
    </source>
</evidence>
<dbReference type="AlphaFoldDB" id="F3L684"/>
<dbReference type="PANTHER" id="PTHR37481:SF1">
    <property type="entry name" value="LIPOPOLYSACCHARIDE EXPORT SYSTEM PROTEIN LPTC"/>
    <property type="match status" value="1"/>
</dbReference>
<dbReference type="InterPro" id="IPR026265">
    <property type="entry name" value="LptC"/>
</dbReference>
<dbReference type="STRING" id="2518989.IMCC3088_909"/>
<keyword evidence="2" id="KW-0997">Cell inner membrane</keyword>
<dbReference type="Pfam" id="PF06835">
    <property type="entry name" value="LptC"/>
    <property type="match status" value="1"/>
</dbReference>
<dbReference type="Gene3D" id="2.60.450.10">
    <property type="entry name" value="Lipopolysaccharide (LPS) transport protein A like domain"/>
    <property type="match status" value="1"/>
</dbReference>
<evidence type="ECO:0000313" key="6">
    <source>
        <dbReference type="EMBL" id="EGG28153.1"/>
    </source>
</evidence>
<proteinExistence type="predicted"/>
<keyword evidence="1" id="KW-1003">Cell membrane</keyword>
<keyword evidence="3" id="KW-0812">Transmembrane</keyword>
<protein>
    <recommendedName>
        <fullName evidence="8">LPS export ABC transporter periplasmic protein LptC</fullName>
    </recommendedName>
</protein>
<sequence length="183" mass="20374">MTRKRIQTIVLCVAAAIAWQFYDDIDMRDAPPELPRDMLQTYLKNSETVRFDTNGQAKDSVGAEEIRYFTGVARGELTNASISRTLTLSESWSASAMRGTVFEDNQTVELQGQVVLNHDSNDIQLTTDRLRLDLVKDIASTDAIVTLAHHGATTQSEGLTADLKQQSFHFTHKVTSVYAPLEP</sequence>
<dbReference type="GO" id="GO:0005886">
    <property type="term" value="C:plasma membrane"/>
    <property type="evidence" value="ECO:0007669"/>
    <property type="project" value="InterPro"/>
</dbReference>
<evidence type="ECO:0000256" key="4">
    <source>
        <dbReference type="ARBA" id="ARBA00022989"/>
    </source>
</evidence>
<dbReference type="NCBIfam" id="TIGR04409">
    <property type="entry name" value="LptC_YrbK"/>
    <property type="match status" value="1"/>
</dbReference>
<dbReference type="InterPro" id="IPR052363">
    <property type="entry name" value="LPS_export_LptC"/>
</dbReference>
<dbReference type="RefSeq" id="WP_009577398.1">
    <property type="nucleotide sequence ID" value="NZ_CP036423.1"/>
</dbReference>
<dbReference type="EMBL" id="AEIG01000171">
    <property type="protein sequence ID" value="EGG28153.1"/>
    <property type="molecule type" value="Genomic_DNA"/>
</dbReference>
<gene>
    <name evidence="6" type="ORF">IMCC3088_909</name>
</gene>
<evidence type="ECO:0000256" key="5">
    <source>
        <dbReference type="ARBA" id="ARBA00023136"/>
    </source>
</evidence>
<keyword evidence="4" id="KW-1133">Transmembrane helix</keyword>
<evidence type="ECO:0000256" key="2">
    <source>
        <dbReference type="ARBA" id="ARBA00022519"/>
    </source>
</evidence>
<dbReference type="InterPro" id="IPR010664">
    <property type="entry name" value="LipoPS_assembly_LptC-rel"/>
</dbReference>
<dbReference type="GO" id="GO:0030288">
    <property type="term" value="C:outer membrane-bounded periplasmic space"/>
    <property type="evidence" value="ECO:0007669"/>
    <property type="project" value="TreeGrafter"/>
</dbReference>
<comment type="caution">
    <text evidence="6">The sequence shown here is derived from an EMBL/GenBank/DDBJ whole genome shotgun (WGS) entry which is preliminary data.</text>
</comment>
<organism evidence="6 7">
    <name type="scientific">Aequoribacter fuscus</name>
    <dbReference type="NCBI Taxonomy" id="2518989"/>
    <lineage>
        <taxon>Bacteria</taxon>
        <taxon>Pseudomonadati</taxon>
        <taxon>Pseudomonadota</taxon>
        <taxon>Gammaproteobacteria</taxon>
        <taxon>Cellvibrionales</taxon>
        <taxon>Halieaceae</taxon>
        <taxon>Aequoribacter</taxon>
    </lineage>
</organism>
<evidence type="ECO:0000313" key="7">
    <source>
        <dbReference type="Proteomes" id="UP000005615"/>
    </source>
</evidence>
<reference evidence="6 7" key="1">
    <citation type="journal article" date="2011" name="J. Bacteriol.">
        <title>Genome sequence of strain IMCC3088, a proteorhodopsin-containing marine bacterium belonging to the OM60/NOR5 clade.</title>
        <authorList>
            <person name="Jang Y."/>
            <person name="Oh H.M."/>
            <person name="Kang I."/>
            <person name="Lee K."/>
            <person name="Yang S.J."/>
            <person name="Cho J.C."/>
        </authorList>
    </citation>
    <scope>NUCLEOTIDE SEQUENCE [LARGE SCALE GENOMIC DNA]</scope>
    <source>
        <strain evidence="6 7">IMCC3088</strain>
    </source>
</reference>
<dbReference type="PANTHER" id="PTHR37481">
    <property type="entry name" value="LIPOPOLYSACCHARIDE EXPORT SYSTEM PROTEIN LPTC"/>
    <property type="match status" value="1"/>
</dbReference>
<evidence type="ECO:0000256" key="1">
    <source>
        <dbReference type="ARBA" id="ARBA00022475"/>
    </source>
</evidence>
<keyword evidence="7" id="KW-1185">Reference proteome</keyword>
<evidence type="ECO:0008006" key="8">
    <source>
        <dbReference type="Google" id="ProtNLM"/>
    </source>
</evidence>
<accession>F3L684</accession>
<dbReference type="GO" id="GO:0017089">
    <property type="term" value="F:glycolipid transfer activity"/>
    <property type="evidence" value="ECO:0007669"/>
    <property type="project" value="TreeGrafter"/>
</dbReference>
<keyword evidence="5" id="KW-0472">Membrane</keyword>
<name>F3L684_9GAMM</name>
<dbReference type="GO" id="GO:0015221">
    <property type="term" value="F:lipopolysaccharide transmembrane transporter activity"/>
    <property type="evidence" value="ECO:0007669"/>
    <property type="project" value="InterPro"/>
</dbReference>